<evidence type="ECO:0000313" key="15">
    <source>
        <dbReference type="EMBL" id="KAG8560296.1"/>
    </source>
</evidence>
<dbReference type="PROSITE" id="PS50262">
    <property type="entry name" value="G_PROTEIN_RECEP_F1_2"/>
    <property type="match status" value="1"/>
</dbReference>
<feature type="transmembrane region" description="Helical" evidence="13">
    <location>
        <begin position="238"/>
        <end position="258"/>
    </location>
</feature>
<dbReference type="GO" id="GO:0004930">
    <property type="term" value="F:G protein-coupled receptor activity"/>
    <property type="evidence" value="ECO:0007669"/>
    <property type="project" value="UniProtKB-KW"/>
</dbReference>
<dbReference type="Proteomes" id="UP000824782">
    <property type="component" value="Unassembled WGS sequence"/>
</dbReference>
<dbReference type="InterPro" id="IPR000725">
    <property type="entry name" value="Olfact_rcpt"/>
</dbReference>
<organism evidence="15 16">
    <name type="scientific">Engystomops pustulosus</name>
    <name type="common">Tungara frog</name>
    <name type="synonym">Physalaemus pustulosus</name>
    <dbReference type="NCBI Taxonomy" id="76066"/>
    <lineage>
        <taxon>Eukaryota</taxon>
        <taxon>Metazoa</taxon>
        <taxon>Chordata</taxon>
        <taxon>Craniata</taxon>
        <taxon>Vertebrata</taxon>
        <taxon>Euteleostomi</taxon>
        <taxon>Amphibia</taxon>
        <taxon>Batrachia</taxon>
        <taxon>Anura</taxon>
        <taxon>Neobatrachia</taxon>
        <taxon>Hyloidea</taxon>
        <taxon>Leptodactylidae</taxon>
        <taxon>Leiuperinae</taxon>
        <taxon>Engystomops</taxon>
    </lineage>
</organism>
<dbReference type="PANTHER" id="PTHR26452">
    <property type="entry name" value="OLFACTORY RECEPTOR"/>
    <property type="match status" value="1"/>
</dbReference>
<name>A0AAV7AFH2_ENGPU</name>
<keyword evidence="11 12" id="KW-0807">Transducer</keyword>
<dbReference type="PRINTS" id="PR00237">
    <property type="entry name" value="GPCRRHODOPSN"/>
</dbReference>
<feature type="transmembrane region" description="Helical" evidence="13">
    <location>
        <begin position="194"/>
        <end position="218"/>
    </location>
</feature>
<dbReference type="SMART" id="SM01381">
    <property type="entry name" value="7TM_GPCR_Srsx"/>
    <property type="match status" value="1"/>
</dbReference>
<dbReference type="PRINTS" id="PR00245">
    <property type="entry name" value="OLFACTORYR"/>
</dbReference>
<keyword evidence="7 13" id="KW-1133">Transmembrane helix</keyword>
<keyword evidence="8 12" id="KW-0297">G-protein coupled receptor</keyword>
<feature type="transmembrane region" description="Helical" evidence="13">
    <location>
        <begin position="270"/>
        <end position="289"/>
    </location>
</feature>
<keyword evidence="5 12" id="KW-0812">Transmembrane</keyword>
<feature type="domain" description="G-protein coupled receptors family 1 profile" evidence="14">
    <location>
        <begin position="38"/>
        <end position="287"/>
    </location>
</feature>
<keyword evidence="10 12" id="KW-0675">Receptor</keyword>
<evidence type="ECO:0000313" key="16">
    <source>
        <dbReference type="Proteomes" id="UP000824782"/>
    </source>
</evidence>
<comment type="similarity">
    <text evidence="2 12">Belongs to the G-protein coupled receptor 1 family.</text>
</comment>
<feature type="transmembrane region" description="Helical" evidence="13">
    <location>
        <begin position="20"/>
        <end position="48"/>
    </location>
</feature>
<evidence type="ECO:0000256" key="3">
    <source>
        <dbReference type="ARBA" id="ARBA00022475"/>
    </source>
</evidence>
<evidence type="ECO:0000256" key="8">
    <source>
        <dbReference type="ARBA" id="ARBA00023040"/>
    </source>
</evidence>
<dbReference type="InterPro" id="IPR017452">
    <property type="entry name" value="GPCR_Rhodpsn_7TM"/>
</dbReference>
<keyword evidence="6 13" id="KW-0552">Olfaction</keyword>
<dbReference type="SUPFAM" id="SSF81321">
    <property type="entry name" value="Family A G protein-coupled receptor-like"/>
    <property type="match status" value="1"/>
</dbReference>
<feature type="transmembrane region" description="Helical" evidence="13">
    <location>
        <begin position="132"/>
        <end position="155"/>
    </location>
</feature>
<dbReference type="Pfam" id="PF13853">
    <property type="entry name" value="7tm_4"/>
    <property type="match status" value="1"/>
</dbReference>
<evidence type="ECO:0000256" key="7">
    <source>
        <dbReference type="ARBA" id="ARBA00022989"/>
    </source>
</evidence>
<evidence type="ECO:0000256" key="11">
    <source>
        <dbReference type="ARBA" id="ARBA00023224"/>
    </source>
</evidence>
<dbReference type="PROSITE" id="PS00237">
    <property type="entry name" value="G_PROTEIN_RECEP_F1_1"/>
    <property type="match status" value="1"/>
</dbReference>
<dbReference type="Gene3D" id="1.20.1070.10">
    <property type="entry name" value="Rhodopsin 7-helix transmembrane proteins"/>
    <property type="match status" value="1"/>
</dbReference>
<evidence type="ECO:0000256" key="1">
    <source>
        <dbReference type="ARBA" id="ARBA00004651"/>
    </source>
</evidence>
<gene>
    <name evidence="15" type="ORF">GDO81_014896</name>
</gene>
<keyword evidence="16" id="KW-1185">Reference proteome</keyword>
<evidence type="ECO:0000256" key="6">
    <source>
        <dbReference type="ARBA" id="ARBA00022725"/>
    </source>
</evidence>
<evidence type="ECO:0000256" key="9">
    <source>
        <dbReference type="ARBA" id="ARBA00023136"/>
    </source>
</evidence>
<dbReference type="FunFam" id="1.20.1070.10:FF:000001">
    <property type="entry name" value="Olfactory receptor"/>
    <property type="match status" value="1"/>
</dbReference>
<evidence type="ECO:0000256" key="12">
    <source>
        <dbReference type="RuleBase" id="RU000688"/>
    </source>
</evidence>
<keyword evidence="3 13" id="KW-1003">Cell membrane</keyword>
<proteinExistence type="inferred from homology"/>
<comment type="caution">
    <text evidence="15">The sequence shown here is derived from an EMBL/GenBank/DDBJ whole genome shotgun (WGS) entry which is preliminary data.</text>
</comment>
<evidence type="ECO:0000256" key="5">
    <source>
        <dbReference type="ARBA" id="ARBA00022692"/>
    </source>
</evidence>
<dbReference type="GO" id="GO:0005886">
    <property type="term" value="C:plasma membrane"/>
    <property type="evidence" value="ECO:0007669"/>
    <property type="project" value="UniProtKB-SubCell"/>
</dbReference>
<comment type="subcellular location">
    <subcellularLocation>
        <location evidence="1 13">Cell membrane</location>
        <topology evidence="1 13">Multi-pass membrane protein</topology>
    </subcellularLocation>
</comment>
<dbReference type="InterPro" id="IPR050516">
    <property type="entry name" value="Olfactory_GPCR"/>
</dbReference>
<protein>
    <recommendedName>
        <fullName evidence="13">Olfactory receptor</fullName>
    </recommendedName>
</protein>
<evidence type="ECO:0000256" key="4">
    <source>
        <dbReference type="ARBA" id="ARBA00022606"/>
    </source>
</evidence>
<dbReference type="FunFam" id="1.10.1220.70:FF:000001">
    <property type="entry name" value="Olfactory receptor"/>
    <property type="match status" value="1"/>
</dbReference>
<evidence type="ECO:0000256" key="10">
    <source>
        <dbReference type="ARBA" id="ARBA00023170"/>
    </source>
</evidence>
<sequence length="310" mass="35294">MHQEEEEGFILQGISDEPDLQIFLFSIFLMVYLFNLSGNLCIVLIIIFDRVLNKPMYFFLGNLSFLDIFYSTTTVPKMLSGLLIGDKRISVFGCIAQLHFFHFLGSTEALLLTSMSYDRYVAICNPLRYHILMGRTSCVQLASSCWLTGFLYSIMQTIVTFRLPYCKSRQVMHFYCDIKPLIKLACTNTKKSEFLVSGIFALVAVSTFLLIILSYVNIGRHLVKIPSRQDRQKAFSTCTSHITVVSLYIGTALCMYLGPTTQNSLEQDRISAILVTVITPALNPLIYTLRNKEVKRSIQRLMNKKLGVHL</sequence>
<evidence type="ECO:0000256" key="13">
    <source>
        <dbReference type="RuleBase" id="RU363047"/>
    </source>
</evidence>
<keyword evidence="9 13" id="KW-0472">Membrane</keyword>
<dbReference type="AlphaFoldDB" id="A0AAV7AFH2"/>
<reference evidence="15" key="1">
    <citation type="thesis" date="2020" institute="ProQuest LLC" country="789 East Eisenhower Parkway, Ann Arbor, MI, USA">
        <title>Comparative Genomics and Chromosome Evolution.</title>
        <authorList>
            <person name="Mudd A.B."/>
        </authorList>
    </citation>
    <scope>NUCLEOTIDE SEQUENCE</scope>
    <source>
        <strain evidence="15">237g6f4</strain>
        <tissue evidence="15">Blood</tissue>
    </source>
</reference>
<dbReference type="InterPro" id="IPR000276">
    <property type="entry name" value="GPCR_Rhodpsn"/>
</dbReference>
<accession>A0AAV7AFH2</accession>
<dbReference type="GO" id="GO:0004984">
    <property type="term" value="F:olfactory receptor activity"/>
    <property type="evidence" value="ECO:0007669"/>
    <property type="project" value="InterPro"/>
</dbReference>
<evidence type="ECO:0000256" key="2">
    <source>
        <dbReference type="ARBA" id="ARBA00010663"/>
    </source>
</evidence>
<dbReference type="EMBL" id="WNYA01000007">
    <property type="protein sequence ID" value="KAG8560296.1"/>
    <property type="molecule type" value="Genomic_DNA"/>
</dbReference>
<keyword evidence="4 13" id="KW-0716">Sensory transduction</keyword>
<evidence type="ECO:0000259" key="14">
    <source>
        <dbReference type="PROSITE" id="PS50262"/>
    </source>
</evidence>